<evidence type="ECO:0000313" key="6">
    <source>
        <dbReference type="Proteomes" id="UP001195483"/>
    </source>
</evidence>
<dbReference type="GO" id="GO:0016559">
    <property type="term" value="P:peroxisome fission"/>
    <property type="evidence" value="ECO:0007669"/>
    <property type="project" value="InterPro"/>
</dbReference>
<evidence type="ECO:0000256" key="1">
    <source>
        <dbReference type="ARBA" id="ARBA00023136"/>
    </source>
</evidence>
<evidence type="ECO:0000256" key="4">
    <source>
        <dbReference type="SAM" id="Phobius"/>
    </source>
</evidence>
<comment type="subcellular location">
    <subcellularLocation>
        <location evidence="3">Peroxisome membrane</location>
    </subcellularLocation>
</comment>
<sequence length="244" mass="27878">MEQVVNVLSTHRGRDKFIRLTSYVSTFLAGQGKTAAGQRLLAVAKEMSGCRVVLRLFDDLPMLAYSLGYGMGAKEKNQTVRIIQILNNIANQLYFPIEHVAWLIDKKVIGFSSTSATWWVATVAIWAMSLLLEILKSLVLILQKRKESQRLRKESYLNAPDERETTEMGKDIKQQLRTLRIEHNECMLTMLQCLADLMNAINWLPKGFLWGGSFSGRTTGYFGIISTLIMLYRMWPTDKHQKVD</sequence>
<dbReference type="Pfam" id="PF05648">
    <property type="entry name" value="PEX11"/>
    <property type="match status" value="1"/>
</dbReference>
<feature type="transmembrane region" description="Helical" evidence="4">
    <location>
        <begin position="118"/>
        <end position="142"/>
    </location>
</feature>
<evidence type="ECO:0000256" key="3">
    <source>
        <dbReference type="ARBA" id="ARBA00046271"/>
    </source>
</evidence>
<reference evidence="5" key="3">
    <citation type="submission" date="2023-05" db="EMBL/GenBank/DDBJ databases">
        <authorList>
            <person name="Smith C.H."/>
        </authorList>
    </citation>
    <scope>NUCLEOTIDE SEQUENCE</scope>
    <source>
        <strain evidence="5">CHS0354</strain>
        <tissue evidence="5">Mantle</tissue>
    </source>
</reference>
<evidence type="ECO:0008006" key="7">
    <source>
        <dbReference type="Google" id="ProtNLM"/>
    </source>
</evidence>
<reference evidence="5" key="1">
    <citation type="journal article" date="2021" name="Genome Biol. Evol.">
        <title>A High-Quality Reference Genome for a Parasitic Bivalve with Doubly Uniparental Inheritance (Bivalvia: Unionida).</title>
        <authorList>
            <person name="Smith C.H."/>
        </authorList>
    </citation>
    <scope>NUCLEOTIDE SEQUENCE</scope>
    <source>
        <strain evidence="5">CHS0354</strain>
    </source>
</reference>
<evidence type="ECO:0000256" key="2">
    <source>
        <dbReference type="ARBA" id="ARBA00023140"/>
    </source>
</evidence>
<gene>
    <name evidence="5" type="ORF">CHS0354_003426</name>
</gene>
<dbReference type="GO" id="GO:0005778">
    <property type="term" value="C:peroxisomal membrane"/>
    <property type="evidence" value="ECO:0007669"/>
    <property type="project" value="UniProtKB-SubCell"/>
</dbReference>
<evidence type="ECO:0000313" key="5">
    <source>
        <dbReference type="EMBL" id="KAK3595431.1"/>
    </source>
</evidence>
<protein>
    <recommendedName>
        <fullName evidence="7">Peroxisomal membrane protein 11C</fullName>
    </recommendedName>
</protein>
<dbReference type="InterPro" id="IPR026510">
    <property type="entry name" value="PEX11C_met"/>
</dbReference>
<proteinExistence type="predicted"/>
<keyword evidence="2" id="KW-0576">Peroxisome</keyword>
<keyword evidence="1 4" id="KW-0472">Membrane</keyword>
<keyword evidence="4" id="KW-1133">Transmembrane helix</keyword>
<dbReference type="Proteomes" id="UP001195483">
    <property type="component" value="Unassembled WGS sequence"/>
</dbReference>
<name>A0AAE0SNT7_9BIVA</name>
<comment type="caution">
    <text evidence="5">The sequence shown here is derived from an EMBL/GenBank/DDBJ whole genome shotgun (WGS) entry which is preliminary data.</text>
</comment>
<reference evidence="5" key="2">
    <citation type="journal article" date="2021" name="Genome Biol. Evol.">
        <title>Developing a high-quality reference genome for a parasitic bivalve with doubly uniparental inheritance (Bivalvia: Unionida).</title>
        <authorList>
            <person name="Smith C.H."/>
        </authorList>
    </citation>
    <scope>NUCLEOTIDE SEQUENCE</scope>
    <source>
        <strain evidence="5">CHS0354</strain>
        <tissue evidence="5">Mantle</tissue>
    </source>
</reference>
<dbReference type="AlphaFoldDB" id="A0AAE0SNT7"/>
<dbReference type="EMBL" id="JAEAOA010000272">
    <property type="protein sequence ID" value="KAK3595431.1"/>
    <property type="molecule type" value="Genomic_DNA"/>
</dbReference>
<keyword evidence="6" id="KW-1185">Reference proteome</keyword>
<keyword evidence="4" id="KW-0812">Transmembrane</keyword>
<feature type="transmembrane region" description="Helical" evidence="4">
    <location>
        <begin position="210"/>
        <end position="232"/>
    </location>
</feature>
<organism evidence="5 6">
    <name type="scientific">Potamilus streckersoni</name>
    <dbReference type="NCBI Taxonomy" id="2493646"/>
    <lineage>
        <taxon>Eukaryota</taxon>
        <taxon>Metazoa</taxon>
        <taxon>Spiralia</taxon>
        <taxon>Lophotrochozoa</taxon>
        <taxon>Mollusca</taxon>
        <taxon>Bivalvia</taxon>
        <taxon>Autobranchia</taxon>
        <taxon>Heteroconchia</taxon>
        <taxon>Palaeoheterodonta</taxon>
        <taxon>Unionida</taxon>
        <taxon>Unionoidea</taxon>
        <taxon>Unionidae</taxon>
        <taxon>Ambleminae</taxon>
        <taxon>Lampsilini</taxon>
        <taxon>Potamilus</taxon>
    </lineage>
</organism>
<accession>A0AAE0SNT7</accession>
<dbReference type="InterPro" id="IPR008733">
    <property type="entry name" value="PEX11"/>
</dbReference>
<dbReference type="PANTHER" id="PTHR20990">
    <property type="entry name" value="PEROXISOMAL BIOGENESIS FACTOR 11"/>
    <property type="match status" value="1"/>
</dbReference>
<dbReference type="PANTHER" id="PTHR20990:SF1">
    <property type="entry name" value="PEROXISOMAL MEMBRANE PROTEIN 11C"/>
    <property type="match status" value="1"/>
</dbReference>